<dbReference type="GO" id="GO:0046677">
    <property type="term" value="P:response to antibiotic"/>
    <property type="evidence" value="ECO:0007669"/>
    <property type="project" value="UniProtKB-KW"/>
</dbReference>
<dbReference type="PIRSF" id="PIRSF006648">
    <property type="entry name" value="DrrB"/>
    <property type="match status" value="1"/>
</dbReference>
<keyword evidence="4 6" id="KW-0472">Membrane</keyword>
<accession>A0A543I7T4</accession>
<sequence>MSDIVLEAGAGVRDEAAGRRRFRLARHSLLLAGRSLTKTRRNPGLLGDAVFVPIVFLLLFVYLFGGAVAGSTREYLQYVFPGVLVMTMLLVGMLSTGLSINTDIKKGVFDRFRSLPIGRSAPLTGIVLGDLIRYVLAAAVLFATGYLLGFRVETDAPSAVAAAALATALGFAMGWINVLIGVLIKEEVVVQTVAFLGIFPLAFGTDMVVPADTLPGWLQAWVRVNPVSDAVEASRGLLTGGPVAGAATMTLLWSAGFLAVFCPLAVYAYRRRS</sequence>
<feature type="transmembrane region" description="Helical" evidence="6">
    <location>
        <begin position="45"/>
        <end position="69"/>
    </location>
</feature>
<dbReference type="PANTHER" id="PTHR43229">
    <property type="entry name" value="NODULATION PROTEIN J"/>
    <property type="match status" value="1"/>
</dbReference>
<evidence type="ECO:0000313" key="8">
    <source>
        <dbReference type="EMBL" id="TQM66662.1"/>
    </source>
</evidence>
<protein>
    <recommendedName>
        <fullName evidence="6">Transport permease protein</fullName>
    </recommendedName>
</protein>
<dbReference type="EMBL" id="VFPO01000001">
    <property type="protein sequence ID" value="TQM66662.1"/>
    <property type="molecule type" value="Genomic_DNA"/>
</dbReference>
<dbReference type="InterPro" id="IPR000412">
    <property type="entry name" value="ABC_2_transport"/>
</dbReference>
<keyword evidence="3 6" id="KW-1133">Transmembrane helix</keyword>
<feature type="transmembrane region" description="Helical" evidence="6">
    <location>
        <begin position="160"/>
        <end position="181"/>
    </location>
</feature>
<name>A0A543I7T4_9ACTN</name>
<evidence type="ECO:0000256" key="6">
    <source>
        <dbReference type="RuleBase" id="RU361157"/>
    </source>
</evidence>
<dbReference type="GO" id="GO:0043190">
    <property type="term" value="C:ATP-binding cassette (ABC) transporter complex"/>
    <property type="evidence" value="ECO:0007669"/>
    <property type="project" value="InterPro"/>
</dbReference>
<reference evidence="8 9" key="1">
    <citation type="submission" date="2019-06" db="EMBL/GenBank/DDBJ databases">
        <title>Sequencing the genomes of 1000 actinobacteria strains.</title>
        <authorList>
            <person name="Klenk H.-P."/>
        </authorList>
    </citation>
    <scope>NUCLEOTIDE SEQUENCE [LARGE SCALE GENOMIC DNA]</scope>
    <source>
        <strain evidence="8 9">DSM 45043</strain>
    </source>
</reference>
<comment type="subcellular location">
    <subcellularLocation>
        <location evidence="6">Cell membrane</location>
        <topology evidence="6">Multi-pass membrane protein</topology>
    </subcellularLocation>
    <subcellularLocation>
        <location evidence="1">Membrane</location>
        <topology evidence="1">Multi-pass membrane protein</topology>
    </subcellularLocation>
</comment>
<feature type="transmembrane region" description="Helical" evidence="6">
    <location>
        <begin position="121"/>
        <end position="148"/>
    </location>
</feature>
<evidence type="ECO:0000259" key="7">
    <source>
        <dbReference type="PROSITE" id="PS51012"/>
    </source>
</evidence>
<keyword evidence="6" id="KW-0813">Transport</keyword>
<feature type="transmembrane region" description="Helical" evidence="6">
    <location>
        <begin position="251"/>
        <end position="269"/>
    </location>
</feature>
<dbReference type="RefSeq" id="WP_342781489.1">
    <property type="nucleotide sequence ID" value="NZ_VFPO01000001.1"/>
</dbReference>
<evidence type="ECO:0000256" key="2">
    <source>
        <dbReference type="ARBA" id="ARBA00022692"/>
    </source>
</evidence>
<keyword evidence="9" id="KW-1185">Reference proteome</keyword>
<proteinExistence type="inferred from homology"/>
<keyword evidence="6" id="KW-1003">Cell membrane</keyword>
<keyword evidence="5" id="KW-0046">Antibiotic resistance</keyword>
<dbReference type="AlphaFoldDB" id="A0A543I7T4"/>
<dbReference type="InterPro" id="IPR013525">
    <property type="entry name" value="ABC2_TM"/>
</dbReference>
<gene>
    <name evidence="8" type="ORF">FHX41_0243</name>
</gene>
<comment type="similarity">
    <text evidence="6">Belongs to the ABC-2 integral membrane protein family.</text>
</comment>
<evidence type="ECO:0000256" key="1">
    <source>
        <dbReference type="ARBA" id="ARBA00004141"/>
    </source>
</evidence>
<evidence type="ECO:0000256" key="5">
    <source>
        <dbReference type="ARBA" id="ARBA00023251"/>
    </source>
</evidence>
<dbReference type="PROSITE" id="PS51012">
    <property type="entry name" value="ABC_TM2"/>
    <property type="match status" value="1"/>
</dbReference>
<dbReference type="Proteomes" id="UP000316706">
    <property type="component" value="Unassembled WGS sequence"/>
</dbReference>
<feature type="transmembrane region" description="Helical" evidence="6">
    <location>
        <begin position="75"/>
        <end position="100"/>
    </location>
</feature>
<dbReference type="PANTHER" id="PTHR43229:SF2">
    <property type="entry name" value="NODULATION PROTEIN J"/>
    <property type="match status" value="1"/>
</dbReference>
<dbReference type="GO" id="GO:0140359">
    <property type="term" value="F:ABC-type transporter activity"/>
    <property type="evidence" value="ECO:0007669"/>
    <property type="project" value="InterPro"/>
</dbReference>
<dbReference type="InterPro" id="IPR051784">
    <property type="entry name" value="Nod_factor_ABC_transporter"/>
</dbReference>
<dbReference type="InterPro" id="IPR047817">
    <property type="entry name" value="ABC2_TM_bact-type"/>
</dbReference>
<feature type="transmembrane region" description="Helical" evidence="6">
    <location>
        <begin position="188"/>
        <end position="209"/>
    </location>
</feature>
<keyword evidence="2 6" id="KW-0812">Transmembrane</keyword>
<evidence type="ECO:0000256" key="4">
    <source>
        <dbReference type="ARBA" id="ARBA00023136"/>
    </source>
</evidence>
<evidence type="ECO:0000313" key="9">
    <source>
        <dbReference type="Proteomes" id="UP000316706"/>
    </source>
</evidence>
<dbReference type="Pfam" id="PF01061">
    <property type="entry name" value="ABC2_membrane"/>
    <property type="match status" value="1"/>
</dbReference>
<feature type="domain" description="ABC transmembrane type-2" evidence="7">
    <location>
        <begin position="44"/>
        <end position="272"/>
    </location>
</feature>
<organism evidence="8 9">
    <name type="scientific">Actinomadura hallensis</name>
    <dbReference type="NCBI Taxonomy" id="337895"/>
    <lineage>
        <taxon>Bacteria</taxon>
        <taxon>Bacillati</taxon>
        <taxon>Actinomycetota</taxon>
        <taxon>Actinomycetes</taxon>
        <taxon>Streptosporangiales</taxon>
        <taxon>Thermomonosporaceae</taxon>
        <taxon>Actinomadura</taxon>
    </lineage>
</organism>
<comment type="caution">
    <text evidence="8">The sequence shown here is derived from an EMBL/GenBank/DDBJ whole genome shotgun (WGS) entry which is preliminary data.</text>
</comment>
<evidence type="ECO:0000256" key="3">
    <source>
        <dbReference type="ARBA" id="ARBA00022989"/>
    </source>
</evidence>